<protein>
    <submittedName>
        <fullName evidence="2">Uncharacterized protein</fullName>
    </submittedName>
</protein>
<dbReference type="AlphaFoldDB" id="A0AAV1V0P5"/>
<evidence type="ECO:0000313" key="3">
    <source>
        <dbReference type="Proteomes" id="UP001162060"/>
    </source>
</evidence>
<reference evidence="2" key="1">
    <citation type="submission" date="2024-01" db="EMBL/GenBank/DDBJ databases">
        <authorList>
            <person name="Webb A."/>
        </authorList>
    </citation>
    <scope>NUCLEOTIDE SEQUENCE</scope>
    <source>
        <strain evidence="2">Pm1</strain>
    </source>
</reference>
<organism evidence="2 3">
    <name type="scientific">Peronospora matthiolae</name>
    <dbReference type="NCBI Taxonomy" id="2874970"/>
    <lineage>
        <taxon>Eukaryota</taxon>
        <taxon>Sar</taxon>
        <taxon>Stramenopiles</taxon>
        <taxon>Oomycota</taxon>
        <taxon>Peronosporomycetes</taxon>
        <taxon>Peronosporales</taxon>
        <taxon>Peronosporaceae</taxon>
        <taxon>Peronospora</taxon>
    </lineage>
</organism>
<sequence length="98" mass="11256">MKTHRVPTKKKEEENVRDKDVEPGSKRYQRTRSLEEAVDIPRAKRLSRDQGLVETSAVAQELHDFEAVYVMDSVGEMPTTFKTAMESIDAVKWKEACD</sequence>
<accession>A0AAV1V0P5</accession>
<name>A0AAV1V0P5_9STRA</name>
<dbReference type="Proteomes" id="UP001162060">
    <property type="component" value="Unassembled WGS sequence"/>
</dbReference>
<proteinExistence type="predicted"/>
<gene>
    <name evidence="2" type="ORF">PM001_LOCUS25490</name>
</gene>
<evidence type="ECO:0000313" key="2">
    <source>
        <dbReference type="EMBL" id="CAK7940340.1"/>
    </source>
</evidence>
<feature type="region of interest" description="Disordered" evidence="1">
    <location>
        <begin position="1"/>
        <end position="34"/>
    </location>
</feature>
<dbReference type="EMBL" id="CAKLBY020000258">
    <property type="protein sequence ID" value="CAK7940340.1"/>
    <property type="molecule type" value="Genomic_DNA"/>
</dbReference>
<comment type="caution">
    <text evidence="2">The sequence shown here is derived from an EMBL/GenBank/DDBJ whole genome shotgun (WGS) entry which is preliminary data.</text>
</comment>
<feature type="compositionally biased region" description="Basic and acidic residues" evidence="1">
    <location>
        <begin position="9"/>
        <end position="25"/>
    </location>
</feature>
<evidence type="ECO:0000256" key="1">
    <source>
        <dbReference type="SAM" id="MobiDB-lite"/>
    </source>
</evidence>